<organism evidence="7 8">
    <name type="scientific">Halostagnicola larsenii XH-48</name>
    <dbReference type="NCBI Taxonomy" id="797299"/>
    <lineage>
        <taxon>Archaea</taxon>
        <taxon>Methanobacteriati</taxon>
        <taxon>Methanobacteriota</taxon>
        <taxon>Stenosarchaea group</taxon>
        <taxon>Halobacteria</taxon>
        <taxon>Halobacteriales</taxon>
        <taxon>Natrialbaceae</taxon>
        <taxon>Halostagnicola</taxon>
    </lineage>
</organism>
<gene>
    <name evidence="7" type="ORF">HALLA_12990</name>
</gene>
<dbReference type="PATRIC" id="fig|797299.3.peg.1613"/>
<dbReference type="Gene3D" id="1.20.1250.20">
    <property type="entry name" value="MFS general substrate transporter like domains"/>
    <property type="match status" value="2"/>
</dbReference>
<accession>W0JLU7</accession>
<feature type="transmembrane region" description="Helical" evidence="5">
    <location>
        <begin position="344"/>
        <end position="366"/>
    </location>
</feature>
<feature type="transmembrane region" description="Helical" evidence="5">
    <location>
        <begin position="311"/>
        <end position="332"/>
    </location>
</feature>
<reference evidence="7 8" key="1">
    <citation type="submission" date="2014-01" db="EMBL/GenBank/DDBJ databases">
        <authorList>
            <consortium name="DOE Joint Genome Institute"/>
            <person name="Anderson I."/>
            <person name="Huntemann M."/>
            <person name="Han J."/>
            <person name="Chen A."/>
            <person name="Kyrpides N."/>
            <person name="Mavromatis K."/>
            <person name="Markowitz V."/>
            <person name="Palaniappan K."/>
            <person name="Ivanova N."/>
            <person name="Schaumberg A."/>
            <person name="Pati A."/>
            <person name="Liolios K."/>
            <person name="Nordberg H.P."/>
            <person name="Cantor M.N."/>
            <person name="Hua S.X."/>
            <person name="Woyke T."/>
        </authorList>
    </citation>
    <scope>NUCLEOTIDE SEQUENCE [LARGE SCALE GENOMIC DNA]</scope>
    <source>
        <strain evidence="7 8">XH-48</strain>
    </source>
</reference>
<dbReference type="RefSeq" id="WP_242406153.1">
    <property type="nucleotide sequence ID" value="NZ_CP007055.1"/>
</dbReference>
<evidence type="ECO:0000313" key="7">
    <source>
        <dbReference type="EMBL" id="AHF99568.1"/>
    </source>
</evidence>
<dbReference type="Pfam" id="PF07690">
    <property type="entry name" value="MFS_1"/>
    <property type="match status" value="1"/>
</dbReference>
<dbReference type="InterPro" id="IPR051788">
    <property type="entry name" value="MFS_Transporter"/>
</dbReference>
<keyword evidence="8" id="KW-1185">Reference proteome</keyword>
<keyword evidence="3 5" id="KW-1133">Transmembrane helix</keyword>
<name>W0JLU7_9EURY</name>
<keyword evidence="4 5" id="KW-0472">Membrane</keyword>
<evidence type="ECO:0000313" key="8">
    <source>
        <dbReference type="Proteomes" id="UP000019024"/>
    </source>
</evidence>
<dbReference type="PANTHER" id="PTHR23514:SF13">
    <property type="entry name" value="INNER MEMBRANE PROTEIN YBJJ"/>
    <property type="match status" value="1"/>
</dbReference>
<feature type="transmembrane region" description="Helical" evidence="5">
    <location>
        <begin position="63"/>
        <end position="85"/>
    </location>
</feature>
<protein>
    <submittedName>
        <fullName evidence="7">Major facilitator transporter</fullName>
    </submittedName>
</protein>
<dbReference type="InterPro" id="IPR011701">
    <property type="entry name" value="MFS"/>
</dbReference>
<dbReference type="KEGG" id="hlr:HALLA_12990"/>
<feature type="transmembrane region" description="Helical" evidence="5">
    <location>
        <begin position="287"/>
        <end position="305"/>
    </location>
</feature>
<keyword evidence="2 5" id="KW-0812">Transmembrane</keyword>
<feature type="transmembrane region" description="Helical" evidence="5">
    <location>
        <begin position="92"/>
        <end position="111"/>
    </location>
</feature>
<evidence type="ECO:0000256" key="4">
    <source>
        <dbReference type="ARBA" id="ARBA00023136"/>
    </source>
</evidence>
<dbReference type="EMBL" id="CP007055">
    <property type="protein sequence ID" value="AHF99568.1"/>
    <property type="molecule type" value="Genomic_DNA"/>
</dbReference>
<evidence type="ECO:0000256" key="2">
    <source>
        <dbReference type="ARBA" id="ARBA00022692"/>
    </source>
</evidence>
<dbReference type="CDD" id="cd17393">
    <property type="entry name" value="MFS_MosC_like"/>
    <property type="match status" value="1"/>
</dbReference>
<dbReference type="PANTHER" id="PTHR23514">
    <property type="entry name" value="BYPASS OF STOP CODON PROTEIN 6"/>
    <property type="match status" value="1"/>
</dbReference>
<feature type="transmembrane region" description="Helical" evidence="5">
    <location>
        <begin position="183"/>
        <end position="202"/>
    </location>
</feature>
<comment type="subcellular location">
    <subcellularLocation>
        <location evidence="1">Membrane</location>
        <topology evidence="1">Multi-pass membrane protein</topology>
    </subcellularLocation>
</comment>
<dbReference type="GO" id="GO:0022857">
    <property type="term" value="F:transmembrane transporter activity"/>
    <property type="evidence" value="ECO:0007669"/>
    <property type="project" value="InterPro"/>
</dbReference>
<dbReference type="AlphaFoldDB" id="W0JLU7"/>
<evidence type="ECO:0000256" key="5">
    <source>
        <dbReference type="SAM" id="Phobius"/>
    </source>
</evidence>
<dbReference type="SUPFAM" id="SSF103473">
    <property type="entry name" value="MFS general substrate transporter"/>
    <property type="match status" value="1"/>
</dbReference>
<dbReference type="Proteomes" id="UP000019024">
    <property type="component" value="Chromosome"/>
</dbReference>
<dbReference type="InterPro" id="IPR020846">
    <property type="entry name" value="MFS_dom"/>
</dbReference>
<evidence type="ECO:0000256" key="3">
    <source>
        <dbReference type="ARBA" id="ARBA00022989"/>
    </source>
</evidence>
<feature type="transmembrane region" description="Helical" evidence="5">
    <location>
        <begin position="33"/>
        <end position="51"/>
    </location>
</feature>
<evidence type="ECO:0000259" key="6">
    <source>
        <dbReference type="PROSITE" id="PS50850"/>
    </source>
</evidence>
<feature type="transmembrane region" description="Helical" evidence="5">
    <location>
        <begin position="372"/>
        <end position="393"/>
    </location>
</feature>
<dbReference type="InterPro" id="IPR036259">
    <property type="entry name" value="MFS_trans_sf"/>
</dbReference>
<dbReference type="GeneID" id="25145355"/>
<feature type="domain" description="Major facilitator superfamily (MFS) profile" evidence="6">
    <location>
        <begin position="1"/>
        <end position="397"/>
    </location>
</feature>
<proteinExistence type="predicted"/>
<dbReference type="GO" id="GO:0016020">
    <property type="term" value="C:membrane"/>
    <property type="evidence" value="ECO:0007669"/>
    <property type="project" value="UniProtKB-SubCell"/>
</dbReference>
<dbReference type="PROSITE" id="PS50850">
    <property type="entry name" value="MFS"/>
    <property type="match status" value="1"/>
</dbReference>
<feature type="transmembrane region" description="Helical" evidence="5">
    <location>
        <begin position="254"/>
        <end position="275"/>
    </location>
</feature>
<evidence type="ECO:0000256" key="1">
    <source>
        <dbReference type="ARBA" id="ARBA00004141"/>
    </source>
</evidence>
<dbReference type="eggNOG" id="ENOG502N5PK">
    <property type="taxonomic scope" value="Archaea"/>
</dbReference>
<dbReference type="HOGENOM" id="CLU_035309_1_1_2"/>
<sequence>MGLRTRLVAGLSNRWSPDAASARPSRARVADSLAFGIVGVLFATWAVRIPAVSASLGLSEGDIALALLGLALGSIGGLATSGVLVSARGGRTVIRAGLIVYCLALPLAAFANGLWTLVGLLVVFGFGKGLVDVAANAQGVRIERGYPGQIMGSFHAMFSAGGLIGAGLGAVAAGIGLPVRAHFSLVGGGLLLSGLAISGWLLPKSESAGTGPTFALPSRTLVGFCAIGFCALFVEGVANDWSAVFLESATGAEASVAALGFAAFSSMMMVGRFLSDRAVETFGSHRFIRIAAVVSAAGLAITLVGETLFSLFGFGLLGLGLAGVMPVILSMAGTHDPQAPTEPAIAAVSSAGYGGFVIGPVAIGMVAETATLRLAFVPALVLVAAIVLFTAILPHGPRTAADGEVTTSD</sequence>
<feature type="transmembrane region" description="Helical" evidence="5">
    <location>
        <begin position="156"/>
        <end position="177"/>
    </location>
</feature>
<feature type="transmembrane region" description="Helical" evidence="5">
    <location>
        <begin position="214"/>
        <end position="234"/>
    </location>
</feature>